<dbReference type="EMBL" id="CACVAV010000392">
    <property type="protein sequence ID" value="CAA6824836.1"/>
    <property type="molecule type" value="Genomic_DNA"/>
</dbReference>
<protein>
    <recommendedName>
        <fullName evidence="2">DUF3581 domain-containing protein</fullName>
    </recommendedName>
</protein>
<reference evidence="1" key="1">
    <citation type="submission" date="2020-01" db="EMBL/GenBank/DDBJ databases">
        <authorList>
            <person name="Meier V. D."/>
            <person name="Meier V D."/>
        </authorList>
    </citation>
    <scope>NUCLEOTIDE SEQUENCE</scope>
    <source>
        <strain evidence="1">HLG_WM_MAG_08</strain>
    </source>
</reference>
<accession>A0A6S6UAY8</accession>
<proteinExistence type="predicted"/>
<sequence length="238" mass="26919">MFLDQFHKTDKHQVIIAAEQASRFAKEIADDYNPLHNPDAKRFCVPGDLLFSLVLSKYGLSQKMCFLFKGMVGDNTALNFNPTDEAQFTLTDDKDKVYLEIGREGKQSHDQQMIEALTRNYVAFSGQNFPHTLQPLLAENGVMINQDRPMVIYERMSFELDRVDLKKPQMEAAKADFEVNGKRGTANLNFIIKDGDEVVGTGFKRLIVSGLKPYDEVAAQALVQAYLDSKVEYHGQLT</sequence>
<evidence type="ECO:0008006" key="2">
    <source>
        <dbReference type="Google" id="ProtNLM"/>
    </source>
</evidence>
<name>A0A6S6UAY8_9GAMM</name>
<gene>
    <name evidence="1" type="ORF">HELGO_WM24958</name>
</gene>
<dbReference type="Pfam" id="PF12119">
    <property type="entry name" value="DUF3581"/>
    <property type="match status" value="1"/>
</dbReference>
<dbReference type="AlphaFoldDB" id="A0A6S6UAY8"/>
<dbReference type="InterPro" id="IPR021974">
    <property type="entry name" value="DUF3581"/>
</dbReference>
<evidence type="ECO:0000313" key="1">
    <source>
        <dbReference type="EMBL" id="CAA6824836.1"/>
    </source>
</evidence>
<organism evidence="1">
    <name type="scientific">uncultured Thiotrichaceae bacterium</name>
    <dbReference type="NCBI Taxonomy" id="298394"/>
    <lineage>
        <taxon>Bacteria</taxon>
        <taxon>Pseudomonadati</taxon>
        <taxon>Pseudomonadota</taxon>
        <taxon>Gammaproteobacteria</taxon>
        <taxon>Thiotrichales</taxon>
        <taxon>Thiotrichaceae</taxon>
        <taxon>environmental samples</taxon>
    </lineage>
</organism>